<evidence type="ECO:0000259" key="17">
    <source>
        <dbReference type="PROSITE" id="PS51462"/>
    </source>
</evidence>
<dbReference type="PROSITE" id="PS51462">
    <property type="entry name" value="NUDIX"/>
    <property type="match status" value="1"/>
</dbReference>
<evidence type="ECO:0000256" key="7">
    <source>
        <dbReference type="ARBA" id="ARBA00022801"/>
    </source>
</evidence>
<keyword evidence="5" id="KW-0479">Metal-binding</keyword>
<sequence length="145" mass="16213">MGSKKGKDTPISLHRSVAGIAVHGELFFIARRRQDASEMSQRWEFPGGKVERKESDEAALEREFLEEFNAPIRVLRFLGESVFANKGKARALAAWEISLDPTNIAILNEHSEAAWLPLDTIANMELADSDRSLIPIVQATLKVNR</sequence>
<keyword evidence="8" id="KW-0460">Magnesium</keyword>
<dbReference type="SUPFAM" id="SSF55811">
    <property type="entry name" value="Nudix"/>
    <property type="match status" value="1"/>
</dbReference>
<dbReference type="PANTHER" id="PTHR47707:SF1">
    <property type="entry name" value="NUDIX HYDROLASE FAMILY PROTEIN"/>
    <property type="match status" value="1"/>
</dbReference>
<dbReference type="InterPro" id="IPR047127">
    <property type="entry name" value="MutT-like"/>
</dbReference>
<evidence type="ECO:0000256" key="13">
    <source>
        <dbReference type="ARBA" id="ARBA00040794"/>
    </source>
</evidence>
<dbReference type="GO" id="GO:0046872">
    <property type="term" value="F:metal ion binding"/>
    <property type="evidence" value="ECO:0007669"/>
    <property type="project" value="UniProtKB-KW"/>
</dbReference>
<dbReference type="GO" id="GO:0044716">
    <property type="term" value="F:8-oxo-GDP phosphatase activity"/>
    <property type="evidence" value="ECO:0007669"/>
    <property type="project" value="TreeGrafter"/>
</dbReference>
<keyword evidence="9" id="KW-0234">DNA repair</keyword>
<comment type="cofactor">
    <cofactor evidence="1">
        <name>Mg(2+)</name>
        <dbReference type="ChEBI" id="CHEBI:18420"/>
    </cofactor>
</comment>
<organism evidence="18">
    <name type="scientific">uncultured spirochete</name>
    <dbReference type="NCBI Taxonomy" id="156406"/>
    <lineage>
        <taxon>Bacteria</taxon>
        <taxon>Pseudomonadati</taxon>
        <taxon>Spirochaetota</taxon>
        <taxon>Spirochaetia</taxon>
        <taxon>Spirochaetales</taxon>
        <taxon>environmental samples</taxon>
    </lineage>
</organism>
<dbReference type="EMBL" id="FWDO01000007">
    <property type="protein sequence ID" value="SLM19731.1"/>
    <property type="molecule type" value="Genomic_DNA"/>
</dbReference>
<dbReference type="Pfam" id="PF00293">
    <property type="entry name" value="NUDIX"/>
    <property type="match status" value="1"/>
</dbReference>
<name>A0A3P3XTV7_9SPIR</name>
<comment type="catalytic activity">
    <reaction evidence="10">
        <text>8-oxo-dGTP + H2O = 8-oxo-dGMP + diphosphate + H(+)</text>
        <dbReference type="Rhea" id="RHEA:31575"/>
        <dbReference type="ChEBI" id="CHEBI:15377"/>
        <dbReference type="ChEBI" id="CHEBI:15378"/>
        <dbReference type="ChEBI" id="CHEBI:33019"/>
        <dbReference type="ChEBI" id="CHEBI:63224"/>
        <dbReference type="ChEBI" id="CHEBI:77896"/>
        <dbReference type="EC" id="3.6.1.55"/>
    </reaction>
</comment>
<evidence type="ECO:0000256" key="11">
    <source>
        <dbReference type="ARBA" id="ARBA00036904"/>
    </source>
</evidence>
<evidence type="ECO:0000256" key="1">
    <source>
        <dbReference type="ARBA" id="ARBA00001946"/>
    </source>
</evidence>
<keyword evidence="6" id="KW-0227">DNA damage</keyword>
<evidence type="ECO:0000256" key="9">
    <source>
        <dbReference type="ARBA" id="ARBA00023204"/>
    </source>
</evidence>
<dbReference type="GO" id="GO:0044715">
    <property type="term" value="F:8-oxo-dGDP phosphatase activity"/>
    <property type="evidence" value="ECO:0007669"/>
    <property type="project" value="TreeGrafter"/>
</dbReference>
<keyword evidence="7 18" id="KW-0378">Hydrolase</keyword>
<dbReference type="Gene3D" id="3.90.79.10">
    <property type="entry name" value="Nucleoside Triphosphate Pyrophosphohydrolase"/>
    <property type="match status" value="1"/>
</dbReference>
<gene>
    <name evidence="18" type="ORF">SPIRO4BDMA_70153</name>
</gene>
<evidence type="ECO:0000256" key="10">
    <source>
        <dbReference type="ARBA" id="ARBA00035861"/>
    </source>
</evidence>
<dbReference type="InterPro" id="IPR015797">
    <property type="entry name" value="NUDIX_hydrolase-like_dom_sf"/>
</dbReference>
<evidence type="ECO:0000256" key="4">
    <source>
        <dbReference type="ARBA" id="ARBA00022705"/>
    </source>
</evidence>
<dbReference type="PANTHER" id="PTHR47707">
    <property type="entry name" value="8-OXO-DGTP DIPHOSPHATASE"/>
    <property type="match status" value="1"/>
</dbReference>
<accession>A0A3P3XTV7</accession>
<feature type="domain" description="Nudix hydrolase" evidence="17">
    <location>
        <begin position="12"/>
        <end position="139"/>
    </location>
</feature>
<proteinExistence type="inferred from homology"/>
<evidence type="ECO:0000256" key="8">
    <source>
        <dbReference type="ARBA" id="ARBA00022842"/>
    </source>
</evidence>
<dbReference type="InterPro" id="IPR000086">
    <property type="entry name" value="NUDIX_hydrolase_dom"/>
</dbReference>
<dbReference type="EC" id="3.6.1.55" evidence="12"/>
<dbReference type="GO" id="GO:0008413">
    <property type="term" value="F:8-oxo-7,8-dihydroguanosine triphosphate pyrophosphatase activity"/>
    <property type="evidence" value="ECO:0007669"/>
    <property type="project" value="TreeGrafter"/>
</dbReference>
<evidence type="ECO:0000256" key="2">
    <source>
        <dbReference type="ARBA" id="ARBA00005582"/>
    </source>
</evidence>
<evidence type="ECO:0000256" key="3">
    <source>
        <dbReference type="ARBA" id="ARBA00022457"/>
    </source>
</evidence>
<comment type="similarity">
    <text evidence="2">Belongs to the Nudix hydrolase family.</text>
</comment>
<dbReference type="PROSITE" id="PS00893">
    <property type="entry name" value="NUDIX_BOX"/>
    <property type="match status" value="1"/>
</dbReference>
<keyword evidence="3" id="KW-0515">Mutator protein</keyword>
<evidence type="ECO:0000256" key="12">
    <source>
        <dbReference type="ARBA" id="ARBA00038905"/>
    </source>
</evidence>
<reference evidence="18" key="1">
    <citation type="submission" date="2017-02" db="EMBL/GenBank/DDBJ databases">
        <authorList>
            <person name="Regsiter A."/>
            <person name="William W."/>
        </authorList>
    </citation>
    <scope>NUCLEOTIDE SEQUENCE</scope>
    <source>
        <strain evidence="18">BdmA 4</strain>
    </source>
</reference>
<dbReference type="GO" id="GO:0006260">
    <property type="term" value="P:DNA replication"/>
    <property type="evidence" value="ECO:0007669"/>
    <property type="project" value="UniProtKB-KW"/>
</dbReference>
<evidence type="ECO:0000256" key="5">
    <source>
        <dbReference type="ARBA" id="ARBA00022723"/>
    </source>
</evidence>
<evidence type="ECO:0000256" key="15">
    <source>
        <dbReference type="ARBA" id="ARBA00041979"/>
    </source>
</evidence>
<dbReference type="AlphaFoldDB" id="A0A3P3XTV7"/>
<dbReference type="InterPro" id="IPR020084">
    <property type="entry name" value="NUDIX_hydrolase_CS"/>
</dbReference>
<evidence type="ECO:0000256" key="16">
    <source>
        <dbReference type="ARBA" id="ARBA00042798"/>
    </source>
</evidence>
<dbReference type="GO" id="GO:0035539">
    <property type="term" value="F:8-oxo-7,8-dihydrodeoxyguanosine triphosphate pyrophosphatase activity"/>
    <property type="evidence" value="ECO:0007669"/>
    <property type="project" value="UniProtKB-EC"/>
</dbReference>
<comment type="catalytic activity">
    <reaction evidence="11">
        <text>8-oxo-GTP + H2O = 8-oxo-GMP + diphosphate + H(+)</text>
        <dbReference type="Rhea" id="RHEA:67616"/>
        <dbReference type="ChEBI" id="CHEBI:15377"/>
        <dbReference type="ChEBI" id="CHEBI:15378"/>
        <dbReference type="ChEBI" id="CHEBI:33019"/>
        <dbReference type="ChEBI" id="CHEBI:143553"/>
        <dbReference type="ChEBI" id="CHEBI:145694"/>
    </reaction>
</comment>
<keyword evidence="4" id="KW-0235">DNA replication</keyword>
<evidence type="ECO:0000256" key="6">
    <source>
        <dbReference type="ARBA" id="ARBA00022763"/>
    </source>
</evidence>
<evidence type="ECO:0000256" key="14">
    <source>
        <dbReference type="ARBA" id="ARBA00041592"/>
    </source>
</evidence>
<protein>
    <recommendedName>
        <fullName evidence="13">8-oxo-dGTP diphosphatase</fullName>
        <ecNumber evidence="12">3.6.1.55</ecNumber>
    </recommendedName>
    <alternativeName>
        <fullName evidence="16">7,8-dihydro-8-oxoguanine-triphosphatase</fullName>
    </alternativeName>
    <alternativeName>
        <fullName evidence="15">Mutator protein MutT</fullName>
    </alternativeName>
    <alternativeName>
        <fullName evidence="14">dGTP pyrophosphohydrolase</fullName>
    </alternativeName>
</protein>
<evidence type="ECO:0000313" key="18">
    <source>
        <dbReference type="EMBL" id="SLM19731.1"/>
    </source>
</evidence>
<dbReference type="GO" id="GO:0006281">
    <property type="term" value="P:DNA repair"/>
    <property type="evidence" value="ECO:0007669"/>
    <property type="project" value="UniProtKB-KW"/>
</dbReference>